<evidence type="ECO:0000313" key="2">
    <source>
        <dbReference type="Proteomes" id="UP000325116"/>
    </source>
</evidence>
<dbReference type="EMBL" id="SAXT01000005">
    <property type="protein sequence ID" value="TXJ11437.1"/>
    <property type="molecule type" value="Genomic_DNA"/>
</dbReference>
<dbReference type="AlphaFoldDB" id="A0A5C8CEC8"/>
<proteinExistence type="predicted"/>
<dbReference type="RefSeq" id="WP_147758414.1">
    <property type="nucleotide sequence ID" value="NZ_SAXT01000005.1"/>
</dbReference>
<reference evidence="1 2" key="1">
    <citation type="journal article" date="1992" name="Lakartidningen">
        <title>[Penicillin V and not amoxicillin is the first choice preparation in acute otitis].</title>
        <authorList>
            <person name="Kamme C."/>
            <person name="Lundgren K."/>
            <person name="Prellner K."/>
        </authorList>
    </citation>
    <scope>NUCLEOTIDE SEQUENCE [LARGE SCALE GENOMIC DNA]</scope>
    <source>
        <strain evidence="1 2">W1</strain>
    </source>
</reference>
<organism evidence="1 2">
    <name type="scientific">Brachyspira aalborgi</name>
    <dbReference type="NCBI Taxonomy" id="29522"/>
    <lineage>
        <taxon>Bacteria</taxon>
        <taxon>Pseudomonadati</taxon>
        <taxon>Spirochaetota</taxon>
        <taxon>Spirochaetia</taxon>
        <taxon>Brachyspirales</taxon>
        <taxon>Brachyspiraceae</taxon>
        <taxon>Brachyspira</taxon>
    </lineage>
</organism>
<comment type="caution">
    <text evidence="1">The sequence shown here is derived from an EMBL/GenBank/DDBJ whole genome shotgun (WGS) entry which is preliminary data.</text>
</comment>
<accession>A0A5C8CEC8</accession>
<dbReference type="Gene3D" id="3.40.630.10">
    <property type="entry name" value="Zn peptidases"/>
    <property type="match status" value="1"/>
</dbReference>
<sequence>MRFNKIFLIAIFILSINFNLFPNNFKIISRQGETSIIVNEENSNMDFKKSFPNDYFSVSTKESSYLVLDNSQKSIILMPSAKLTFENDRFTLNYGYMYIKTKHNDDIQIILSKDGKAYNLKGKSFAVVSYDENISIISYDNATKIAPENSLGLSYYLEPYNKTSIIPILDGPYRITENERTLIDNVSRQLDTEINSHLNEDIERYNFKIMEGTKNENIIHRVVHPKEGPNIFLIVPHGSERVGTDVAIERINMPIKKGSLTIVPIAVPEAYEKNVRAIEGLDINNRFFNRKINRSITDKLAKKYMDMLDEYKIDVVLTLHEGNGFKEFFGDSIIYDSRKLDDKVSKVLANINSRIEPMSFKFKQMYYPMPTTITYYANKKNIEAFGIELTKNLDYDKKRIIMHTILSEFFKIYGLE</sequence>
<dbReference type="Proteomes" id="UP000325116">
    <property type="component" value="Unassembled WGS sequence"/>
</dbReference>
<dbReference type="SUPFAM" id="SSF53187">
    <property type="entry name" value="Zn-dependent exopeptidases"/>
    <property type="match status" value="1"/>
</dbReference>
<evidence type="ECO:0000313" key="1">
    <source>
        <dbReference type="EMBL" id="TXJ11437.1"/>
    </source>
</evidence>
<protein>
    <submittedName>
        <fullName evidence="1">Uncharacterized protein</fullName>
    </submittedName>
</protein>
<gene>
    <name evidence="1" type="ORF">EPJ80_06850</name>
</gene>
<name>A0A5C8CEC8_9SPIR</name>